<organism evidence="1 2">
    <name type="scientific">Magnetospirillum sulfuroxidans</name>
    <dbReference type="NCBI Taxonomy" id="611300"/>
    <lineage>
        <taxon>Bacteria</taxon>
        <taxon>Pseudomonadati</taxon>
        <taxon>Pseudomonadota</taxon>
        <taxon>Alphaproteobacteria</taxon>
        <taxon>Rhodospirillales</taxon>
        <taxon>Rhodospirillaceae</taxon>
        <taxon>Magnetospirillum</taxon>
    </lineage>
</organism>
<keyword evidence="1" id="KW-0808">Transferase</keyword>
<keyword evidence="2" id="KW-1185">Reference proteome</keyword>
<proteinExistence type="predicted"/>
<dbReference type="GO" id="GO:0008168">
    <property type="term" value="F:methyltransferase activity"/>
    <property type="evidence" value="ECO:0007669"/>
    <property type="project" value="UniProtKB-KW"/>
</dbReference>
<dbReference type="RefSeq" id="WP_211546144.1">
    <property type="nucleotide sequence ID" value="NZ_JAGTUF010000001.1"/>
</dbReference>
<dbReference type="CDD" id="cd02440">
    <property type="entry name" value="AdoMet_MTases"/>
    <property type="match status" value="1"/>
</dbReference>
<reference evidence="1 2" key="1">
    <citation type="submission" date="2021-04" db="EMBL/GenBank/DDBJ databases">
        <title>Magnetospirillum sulfuroxidans sp. nov., a facultative chemolithoautotrophic sulfur-oxidizing alphaproteobacterium isolated from freshwater sediment and proposals for Paramagetospirillum gen. nov., and Magnetospirillaceae fam. nov.</title>
        <authorList>
            <person name="Koziaeva V."/>
            <person name="Geelhoed J.S."/>
            <person name="Sorokin D.Y."/>
            <person name="Grouzdev D.S."/>
        </authorList>
    </citation>
    <scope>NUCLEOTIDE SEQUENCE [LARGE SCALE GENOMIC DNA]</scope>
    <source>
        <strain evidence="1 2">J10</strain>
    </source>
</reference>
<gene>
    <name evidence="1" type="ORF">KEC16_02965</name>
</gene>
<dbReference type="EMBL" id="JAGTUF010000001">
    <property type="protein sequence ID" value="MBR9970672.1"/>
    <property type="molecule type" value="Genomic_DNA"/>
</dbReference>
<dbReference type="Gene3D" id="3.40.50.150">
    <property type="entry name" value="Vaccinia Virus protein VP39"/>
    <property type="match status" value="1"/>
</dbReference>
<dbReference type="SUPFAM" id="SSF53335">
    <property type="entry name" value="S-adenosyl-L-methionine-dependent methyltransferases"/>
    <property type="match status" value="1"/>
</dbReference>
<evidence type="ECO:0000313" key="2">
    <source>
        <dbReference type="Proteomes" id="UP000680714"/>
    </source>
</evidence>
<dbReference type="GO" id="GO:0032259">
    <property type="term" value="P:methylation"/>
    <property type="evidence" value="ECO:0007669"/>
    <property type="project" value="UniProtKB-KW"/>
</dbReference>
<keyword evidence="1" id="KW-0489">Methyltransferase</keyword>
<dbReference type="InterPro" id="IPR029063">
    <property type="entry name" value="SAM-dependent_MTases_sf"/>
</dbReference>
<accession>A0ABS5I8D0</accession>
<comment type="caution">
    <text evidence="1">The sequence shown here is derived from an EMBL/GenBank/DDBJ whole genome shotgun (WGS) entry which is preliminary data.</text>
</comment>
<protein>
    <submittedName>
        <fullName evidence="1">Class I SAM-dependent methyltransferase</fullName>
    </submittedName>
</protein>
<evidence type="ECO:0000313" key="1">
    <source>
        <dbReference type="EMBL" id="MBR9970672.1"/>
    </source>
</evidence>
<name>A0ABS5I8D0_9PROT</name>
<dbReference type="Proteomes" id="UP000680714">
    <property type="component" value="Unassembled WGS sequence"/>
</dbReference>
<sequence length="214" mass="23842">MPSSSQYGKLYTSLLIKKLAEAGAITTVIDCGCGDGTYHRLLSPVLPKCVWTGIEVWQPYITAFALDTLYHRLIHSDLRNADFRRLAPADLVIFGDVLEHMSKLEAQMVVGRALEIAPFVLISIPVVDYPQGEEHGNPHEAHVKDDWDHTEVMASFPGITAFFIHDHIGVYVLTSTSQAAIYVNAVQAVLPQLLHQQFPQDRMAWGGWQVANHL</sequence>